<feature type="domain" description="Ig-like" evidence="9">
    <location>
        <begin position="9"/>
        <end position="118"/>
    </location>
</feature>
<evidence type="ECO:0000259" key="9">
    <source>
        <dbReference type="PROSITE" id="PS50835"/>
    </source>
</evidence>
<evidence type="ECO:0000256" key="6">
    <source>
        <dbReference type="ARBA" id="ARBA00023180"/>
    </source>
</evidence>
<dbReference type="Pfam" id="PF07686">
    <property type="entry name" value="V-set"/>
    <property type="match status" value="1"/>
</dbReference>
<feature type="domain" description="Ig-like" evidence="9">
    <location>
        <begin position="125"/>
        <end position="212"/>
    </location>
</feature>
<dbReference type="GeneID" id="102800497"/>
<feature type="domain" description="Ig-like" evidence="9">
    <location>
        <begin position="323"/>
        <end position="410"/>
    </location>
</feature>
<dbReference type="Gene3D" id="2.60.40.10">
    <property type="entry name" value="Immunoglobulins"/>
    <property type="match status" value="7"/>
</dbReference>
<protein>
    <submittedName>
        <fullName evidence="11">Hemicentin-1-like</fullName>
    </submittedName>
</protein>
<evidence type="ECO:0000256" key="1">
    <source>
        <dbReference type="ARBA" id="ARBA00004167"/>
    </source>
</evidence>
<dbReference type="PROSITE" id="PS50011">
    <property type="entry name" value="PROTEIN_KINASE_DOM"/>
    <property type="match status" value="1"/>
</dbReference>
<dbReference type="SMART" id="SM00408">
    <property type="entry name" value="IGc2"/>
    <property type="match status" value="6"/>
</dbReference>
<dbReference type="PRINTS" id="PR00109">
    <property type="entry name" value="TYRKINASE"/>
</dbReference>
<keyword evidence="5" id="KW-1015">Disulfide bond</keyword>
<gene>
    <name evidence="11" type="primary">LOC102800497</name>
</gene>
<dbReference type="InterPro" id="IPR003598">
    <property type="entry name" value="Ig_sub2"/>
</dbReference>
<evidence type="ECO:0000259" key="8">
    <source>
        <dbReference type="PROSITE" id="PS50011"/>
    </source>
</evidence>
<reference evidence="11" key="1">
    <citation type="submission" date="2025-08" db="UniProtKB">
        <authorList>
            <consortium name="RefSeq"/>
        </authorList>
    </citation>
    <scope>IDENTIFICATION</scope>
    <source>
        <tissue evidence="11">Testes</tissue>
    </source>
</reference>
<dbReference type="PROSITE" id="PS50835">
    <property type="entry name" value="IG_LIKE"/>
    <property type="match status" value="6"/>
</dbReference>
<dbReference type="SUPFAM" id="SSF56112">
    <property type="entry name" value="Protein kinase-like (PK-like)"/>
    <property type="match status" value="1"/>
</dbReference>
<keyword evidence="4" id="KW-0472">Membrane</keyword>
<dbReference type="PANTHER" id="PTHR24416">
    <property type="entry name" value="TYROSINE-PROTEIN KINASE RECEPTOR"/>
    <property type="match status" value="1"/>
</dbReference>
<dbReference type="InterPro" id="IPR050122">
    <property type="entry name" value="RTK"/>
</dbReference>
<evidence type="ECO:0000313" key="10">
    <source>
        <dbReference type="Proteomes" id="UP000694865"/>
    </source>
</evidence>
<dbReference type="RefSeq" id="XP_006824283.1">
    <property type="nucleotide sequence ID" value="XM_006824220.1"/>
</dbReference>
<feature type="domain" description="Ig-like" evidence="9">
    <location>
        <begin position="222"/>
        <end position="318"/>
    </location>
</feature>
<dbReference type="CDD" id="cd00192">
    <property type="entry name" value="PTKc"/>
    <property type="match status" value="1"/>
</dbReference>
<dbReference type="SMART" id="SM00409">
    <property type="entry name" value="IG"/>
    <property type="match status" value="6"/>
</dbReference>
<dbReference type="InterPro" id="IPR000719">
    <property type="entry name" value="Prot_kinase_dom"/>
</dbReference>
<dbReference type="Proteomes" id="UP000694865">
    <property type="component" value="Unplaced"/>
</dbReference>
<feature type="domain" description="Ig-like" evidence="9">
    <location>
        <begin position="422"/>
        <end position="518"/>
    </location>
</feature>
<dbReference type="InterPro" id="IPR007110">
    <property type="entry name" value="Ig-like_dom"/>
</dbReference>
<comment type="subcellular location">
    <subcellularLocation>
        <location evidence="1">Membrane</location>
        <topology evidence="1">Single-pass membrane protein</topology>
    </subcellularLocation>
</comment>
<dbReference type="InterPro" id="IPR013162">
    <property type="entry name" value="CD80_C2-set"/>
</dbReference>
<dbReference type="PIRSF" id="PIRSF000615">
    <property type="entry name" value="TyrPK_CSF1-R"/>
    <property type="match status" value="1"/>
</dbReference>
<keyword evidence="3" id="KW-1133">Transmembrane helix</keyword>
<evidence type="ECO:0000256" key="2">
    <source>
        <dbReference type="ARBA" id="ARBA00022692"/>
    </source>
</evidence>
<organism evidence="10 11">
    <name type="scientific">Saccoglossus kowalevskii</name>
    <name type="common">Acorn worm</name>
    <dbReference type="NCBI Taxonomy" id="10224"/>
    <lineage>
        <taxon>Eukaryota</taxon>
        <taxon>Metazoa</taxon>
        <taxon>Hemichordata</taxon>
        <taxon>Enteropneusta</taxon>
        <taxon>Harrimaniidae</taxon>
        <taxon>Saccoglossus</taxon>
    </lineage>
</organism>
<dbReference type="Gene3D" id="3.30.200.20">
    <property type="entry name" value="Phosphorylase Kinase, domain 1"/>
    <property type="match status" value="1"/>
</dbReference>
<dbReference type="InterPro" id="IPR013106">
    <property type="entry name" value="Ig_V-set"/>
</dbReference>
<dbReference type="SUPFAM" id="SSF48726">
    <property type="entry name" value="Immunoglobulin"/>
    <property type="match status" value="7"/>
</dbReference>
<evidence type="ECO:0000256" key="5">
    <source>
        <dbReference type="ARBA" id="ARBA00023157"/>
    </source>
</evidence>
<dbReference type="Pfam" id="PF08205">
    <property type="entry name" value="C2-set_2"/>
    <property type="match status" value="1"/>
</dbReference>
<dbReference type="InterPro" id="IPR013783">
    <property type="entry name" value="Ig-like_fold"/>
</dbReference>
<dbReference type="InterPro" id="IPR001245">
    <property type="entry name" value="Ser-Thr/Tyr_kinase_cat_dom"/>
</dbReference>
<feature type="domain" description="Protein kinase" evidence="8">
    <location>
        <begin position="695"/>
        <end position="937"/>
    </location>
</feature>
<dbReference type="Pfam" id="PF07714">
    <property type="entry name" value="PK_Tyr_Ser-Thr"/>
    <property type="match status" value="1"/>
</dbReference>
<evidence type="ECO:0000313" key="11">
    <source>
        <dbReference type="RefSeq" id="XP_006824283.1"/>
    </source>
</evidence>
<dbReference type="InterPro" id="IPR011009">
    <property type="entry name" value="Kinase-like_dom_sf"/>
</dbReference>
<dbReference type="Pfam" id="PF07679">
    <property type="entry name" value="I-set"/>
    <property type="match status" value="2"/>
</dbReference>
<dbReference type="InterPro" id="IPR003599">
    <property type="entry name" value="Ig_sub"/>
</dbReference>
<sequence>MSLFLFVAPTVRFIAGDFKVGEDVVVSEHTTAVLNCTYSTTGREDLYWYKGDDEGTWTVVIYVPNSEEPEYQTGFDRHDIVGQASLQITQTVVNDSDTYWCLIVGLGVQTEMDSLSLNVIEIRSPSIPIVTLSENPTHEGHNVTLLCESYGVPLPTFEWMKDGIQLQEQKRYHFTTDMGSFMIVSVSRKDMSNYTCIASNDGGSKKTTVFLNVYYEPDYVWPTCSAEPLSNIEFLEAGNSITLICEAVDGNPFPVLLWYNGTEILPQDGYNTPSSEDKEVITRNEYTFMLTKYDNDKIYQCNGHHPVSNNSCDTGLLDVKFPPSDPICPEAYLLYAEEDLFILTCESYDGNPLATLSWINCTDGSEMILTTPSPNGDTSVATLEWNLTRVDNQGMYRCDATNLVQTDPLSCITGPINVTFAPLYVDLSGYDGSVHAGSVLILTCKCGSSNPASSINWYKNNTDINNSDYEEVVDQWYEGGEFHGTETFEDMKIDLVAEHNSAIYHCDAIYKGDYVVVSHVIVIDVKFPPSEPFPCRTNLSDYNGPVFAGEDLTLTCTSCSSNPQAVITWYSNGNEILNGMSEPVYTHAEFNGYRTTNGPIVINTDEDRVFVEVMQTANLTCQINSNPDGNITWYGPREGEVLNMTRPRIIIEERNYTIRTSILVIKYVQLEDYGNYTSDSIHVRTSNREIPFTSISFKEHISSGPITQVIAAEIIHNNGQLTGSIVKILKEDMKSDAKQCLLNEIDILKKLVHVNIISMIGCCTVREPILLVLENSPFGSLQYYLRECKTQRHSNMSSLSHQYEIIDEFIRFGTEIANGLFFLEEKECVIRILAAKNIQIGHNAVCKISDLGFSTAVMTSDEFEVYTSGRLPLRWMALEALLDCFYTTKSDTWSYGIVLWEIFNYGDTPYPGMGAGDILHELQQGYRMPKPRNCDDS</sequence>
<keyword evidence="2" id="KW-0812">Transmembrane</keyword>
<name>A0ABM0MW92_SACKO</name>
<feature type="non-terminal residue" evidence="11">
    <location>
        <position position="937"/>
    </location>
</feature>
<keyword evidence="7" id="KW-0393">Immunoglobulin domain</keyword>
<keyword evidence="10" id="KW-1185">Reference proteome</keyword>
<keyword evidence="6" id="KW-0325">Glycoprotein</keyword>
<accession>A0ABM0MW92</accession>
<evidence type="ECO:0000256" key="3">
    <source>
        <dbReference type="ARBA" id="ARBA00022989"/>
    </source>
</evidence>
<dbReference type="InterPro" id="IPR013098">
    <property type="entry name" value="Ig_I-set"/>
</dbReference>
<evidence type="ECO:0000256" key="4">
    <source>
        <dbReference type="ARBA" id="ARBA00023136"/>
    </source>
</evidence>
<dbReference type="InterPro" id="IPR036179">
    <property type="entry name" value="Ig-like_dom_sf"/>
</dbReference>
<dbReference type="PANTHER" id="PTHR24416:SF621">
    <property type="entry name" value="TYROSINE KINASE RECEPTOR CAD96CA"/>
    <property type="match status" value="1"/>
</dbReference>
<evidence type="ECO:0000256" key="7">
    <source>
        <dbReference type="ARBA" id="ARBA00023319"/>
    </source>
</evidence>
<dbReference type="Gene3D" id="1.10.510.10">
    <property type="entry name" value="Transferase(Phosphotransferase) domain 1"/>
    <property type="match status" value="1"/>
</dbReference>
<feature type="domain" description="Ig-like" evidence="9">
    <location>
        <begin position="528"/>
        <end position="632"/>
    </location>
</feature>
<proteinExistence type="predicted"/>